<keyword evidence="10 18" id="KW-1133">Transmembrane helix</keyword>
<evidence type="ECO:0000256" key="7">
    <source>
        <dbReference type="ARBA" id="ARBA00022692"/>
    </source>
</evidence>
<accession>A0A423TXV0</accession>
<sequence>MQLRKNKEMEQHHFHRTTDLNRRIHKEQNSQISKITARGSRTICWKITLLSLSIAVVLLLVHDNLLSPPSIPRQAYNDKQTLQTIKSTEKTEPIIYVITPTYKRPEQIAELTRLGQTLLSVSGIHWIIGDDSSKVNKRVLELLEFLGIPHTYLLTPMPEVYRNAVVKVGRKAWRRSKRAFVQLPRGVANRMGGLDWVKKHASSGVVYFADDDNTYDIRLFEEMRYTKRVSMWPVGLMSSSGVSTPVLQKGEFIGWYDGFISNRVFPVDMAGFAVSVELLHQAPNASMPFKAGHEETGFLESLGISVADIEFRADNCSKIYVWHTQTVRIYVSRRLEFMRKQYRDSNDDVFAKVPTMVLIYTYMVLGANEGGRAGPLSTLNAAQPTTQFTFDDDSLLSESRKPINKDDFIHVGRRLLSPRATNSWRKADL</sequence>
<comment type="similarity">
    <text evidence="4 18">Belongs to the glycosyltransferase 43 family.</text>
</comment>
<protein>
    <recommendedName>
        <fullName evidence="5 18">Galactosylgalactosylxylosylprotein 3-beta-glucuronosyltransferase</fullName>
        <ecNumber evidence="5 18">2.4.1.135</ecNumber>
    </recommendedName>
</protein>
<gene>
    <name evidence="20" type="ORF">C7M84_025576</name>
</gene>
<keyword evidence="6 18" id="KW-0808">Transferase</keyword>
<dbReference type="SUPFAM" id="SSF53448">
    <property type="entry name" value="Nucleotide-diphospho-sugar transferases"/>
    <property type="match status" value="1"/>
</dbReference>
<evidence type="ECO:0000256" key="3">
    <source>
        <dbReference type="ARBA" id="ARBA00004922"/>
    </source>
</evidence>
<keyword evidence="13" id="KW-0325">Glycoprotein</keyword>
<evidence type="ECO:0000256" key="19">
    <source>
        <dbReference type="SAM" id="MobiDB-lite"/>
    </source>
</evidence>
<dbReference type="GO" id="GO:0050650">
    <property type="term" value="P:chondroitin sulfate proteoglycan biosynthetic process"/>
    <property type="evidence" value="ECO:0007669"/>
    <property type="project" value="TreeGrafter"/>
</dbReference>
<dbReference type="InterPro" id="IPR002328">
    <property type="entry name" value="ADH_Zn_CS"/>
</dbReference>
<dbReference type="CDD" id="cd00218">
    <property type="entry name" value="GlcAT-I"/>
    <property type="match status" value="1"/>
</dbReference>
<evidence type="ECO:0000313" key="21">
    <source>
        <dbReference type="Proteomes" id="UP000283509"/>
    </source>
</evidence>
<evidence type="ECO:0000256" key="6">
    <source>
        <dbReference type="ARBA" id="ARBA00022679"/>
    </source>
</evidence>
<evidence type="ECO:0000256" key="14">
    <source>
        <dbReference type="ARBA" id="ARBA00023211"/>
    </source>
</evidence>
<comment type="caution">
    <text evidence="20">The sequence shown here is derived from an EMBL/GenBank/DDBJ whole genome shotgun (WGS) entry which is preliminary data.</text>
</comment>
<dbReference type="Proteomes" id="UP000283509">
    <property type="component" value="Unassembled WGS sequence"/>
</dbReference>
<evidence type="ECO:0000256" key="13">
    <source>
        <dbReference type="ARBA" id="ARBA00023180"/>
    </source>
</evidence>
<keyword evidence="21" id="KW-1185">Reference proteome</keyword>
<keyword evidence="14 17" id="KW-0464">Manganese</keyword>
<dbReference type="PANTHER" id="PTHR10896:SF50">
    <property type="entry name" value="GALACTOSYLGALACTOSYLXYLOSYLPROTEIN 3-BETA-GLUCURONOSYLTRANSFERASE P"/>
    <property type="match status" value="1"/>
</dbReference>
<feature type="active site" description="Proton donor/acceptor" evidence="16">
    <location>
        <position position="295"/>
    </location>
</feature>
<evidence type="ECO:0000256" key="2">
    <source>
        <dbReference type="ARBA" id="ARBA00004323"/>
    </source>
</evidence>
<dbReference type="PROSITE" id="PS00059">
    <property type="entry name" value="ADH_ZINC"/>
    <property type="match status" value="1"/>
</dbReference>
<evidence type="ECO:0000256" key="18">
    <source>
        <dbReference type="RuleBase" id="RU363127"/>
    </source>
</evidence>
<dbReference type="FunFam" id="3.90.550.10:FF:000044">
    <property type="entry name" value="Galactosylgalactosylxylosylprotein 3-beta-glucuronosyltransferase"/>
    <property type="match status" value="1"/>
</dbReference>
<dbReference type="AlphaFoldDB" id="A0A423TXV0"/>
<dbReference type="GO" id="GO:0000139">
    <property type="term" value="C:Golgi membrane"/>
    <property type="evidence" value="ECO:0007669"/>
    <property type="project" value="UniProtKB-SubCell"/>
</dbReference>
<evidence type="ECO:0000256" key="12">
    <source>
        <dbReference type="ARBA" id="ARBA00023136"/>
    </source>
</evidence>
<feature type="region of interest" description="Disordered" evidence="19">
    <location>
        <begin position="1"/>
        <end position="31"/>
    </location>
</feature>
<dbReference type="InterPro" id="IPR005027">
    <property type="entry name" value="Glyco_trans_43"/>
</dbReference>
<organism evidence="20 21">
    <name type="scientific">Penaeus vannamei</name>
    <name type="common">Whiteleg shrimp</name>
    <name type="synonym">Litopenaeus vannamei</name>
    <dbReference type="NCBI Taxonomy" id="6689"/>
    <lineage>
        <taxon>Eukaryota</taxon>
        <taxon>Metazoa</taxon>
        <taxon>Ecdysozoa</taxon>
        <taxon>Arthropoda</taxon>
        <taxon>Crustacea</taxon>
        <taxon>Multicrustacea</taxon>
        <taxon>Malacostraca</taxon>
        <taxon>Eumalacostraca</taxon>
        <taxon>Eucarida</taxon>
        <taxon>Decapoda</taxon>
        <taxon>Dendrobranchiata</taxon>
        <taxon>Penaeoidea</taxon>
        <taxon>Penaeidae</taxon>
        <taxon>Penaeus</taxon>
    </lineage>
</organism>
<evidence type="ECO:0000256" key="8">
    <source>
        <dbReference type="ARBA" id="ARBA00022723"/>
    </source>
</evidence>
<evidence type="ECO:0000256" key="9">
    <source>
        <dbReference type="ARBA" id="ARBA00022968"/>
    </source>
</evidence>
<feature type="compositionally biased region" description="Basic and acidic residues" evidence="19">
    <location>
        <begin position="1"/>
        <end position="28"/>
    </location>
</feature>
<feature type="transmembrane region" description="Helical" evidence="18">
    <location>
        <begin position="43"/>
        <end position="61"/>
    </location>
</feature>
<comment type="cofactor">
    <cofactor evidence="1 17 18">
        <name>Mn(2+)</name>
        <dbReference type="ChEBI" id="CHEBI:29035"/>
    </cofactor>
</comment>
<evidence type="ECO:0000313" key="20">
    <source>
        <dbReference type="EMBL" id="ROT81288.1"/>
    </source>
</evidence>
<comment type="catalytic activity">
    <reaction evidence="15 18">
        <text>3-O-(beta-D-galactosyl-(1-&gt;3)-beta-D-galactosyl-(1-&gt;4)-beta-D-xylosyl)-L-seryl-[protein] + UDP-alpha-D-glucuronate = 3-O-(beta-D-GlcA-(1-&gt;3)-beta-D-Gal-(1-&gt;3)-beta-D-Gal-(1-&gt;4)-beta-D-Xyl)-L-seryl-[protein] + UDP + H(+)</text>
        <dbReference type="Rhea" id="RHEA:24168"/>
        <dbReference type="Rhea" id="RHEA-COMP:12571"/>
        <dbReference type="Rhea" id="RHEA-COMP:12573"/>
        <dbReference type="ChEBI" id="CHEBI:15378"/>
        <dbReference type="ChEBI" id="CHEBI:58052"/>
        <dbReference type="ChEBI" id="CHEBI:58223"/>
        <dbReference type="ChEBI" id="CHEBI:132090"/>
        <dbReference type="ChEBI" id="CHEBI:132093"/>
        <dbReference type="EC" id="2.4.1.135"/>
    </reaction>
</comment>
<dbReference type="UniPathway" id="UPA00378"/>
<dbReference type="EC" id="2.4.1.135" evidence="5 18"/>
<feature type="binding site" evidence="17">
    <location>
        <position position="212"/>
    </location>
    <ligand>
        <name>Mn(2+)</name>
        <dbReference type="ChEBI" id="CHEBI:29035"/>
    </ligand>
</feature>
<dbReference type="GO" id="GO:0005975">
    <property type="term" value="P:carbohydrate metabolic process"/>
    <property type="evidence" value="ECO:0007669"/>
    <property type="project" value="TreeGrafter"/>
</dbReference>
<evidence type="ECO:0000256" key="15">
    <source>
        <dbReference type="ARBA" id="ARBA00047979"/>
    </source>
</evidence>
<keyword evidence="7 18" id="KW-0812">Transmembrane</keyword>
<keyword evidence="12 18" id="KW-0472">Membrane</keyword>
<dbReference type="Pfam" id="PF03360">
    <property type="entry name" value="Glyco_transf_43"/>
    <property type="match status" value="1"/>
</dbReference>
<evidence type="ECO:0000256" key="4">
    <source>
        <dbReference type="ARBA" id="ARBA00007706"/>
    </source>
</evidence>
<evidence type="ECO:0000256" key="5">
    <source>
        <dbReference type="ARBA" id="ARBA00012641"/>
    </source>
</evidence>
<proteinExistence type="inferred from homology"/>
<name>A0A423TXV0_PENVA</name>
<evidence type="ECO:0000256" key="17">
    <source>
        <dbReference type="PIRSR" id="PIRSR605027-3"/>
    </source>
</evidence>
<evidence type="ECO:0000256" key="16">
    <source>
        <dbReference type="PIRSR" id="PIRSR605027-1"/>
    </source>
</evidence>
<dbReference type="OrthoDB" id="6372632at2759"/>
<evidence type="ECO:0000256" key="10">
    <source>
        <dbReference type="ARBA" id="ARBA00022989"/>
    </source>
</evidence>
<dbReference type="GO" id="GO:0008270">
    <property type="term" value="F:zinc ion binding"/>
    <property type="evidence" value="ECO:0007669"/>
    <property type="project" value="InterPro"/>
</dbReference>
<reference evidence="20 21" key="2">
    <citation type="submission" date="2019-01" db="EMBL/GenBank/DDBJ databases">
        <title>The decoding of complex shrimp genome reveals the adaptation for benthos swimmer, frequently molting mechanism and breeding impact on genome.</title>
        <authorList>
            <person name="Sun Y."/>
            <person name="Gao Y."/>
            <person name="Yu Y."/>
        </authorList>
    </citation>
    <scope>NUCLEOTIDE SEQUENCE [LARGE SCALE GENOMIC DNA]</scope>
    <source>
        <tissue evidence="20">Muscle</tissue>
    </source>
</reference>
<evidence type="ECO:0000256" key="11">
    <source>
        <dbReference type="ARBA" id="ARBA00023034"/>
    </source>
</evidence>
<dbReference type="PANTHER" id="PTHR10896">
    <property type="entry name" value="GALACTOSYLGALACTOSYLXYLOSYLPROTEIN 3-BETA-GLUCURONOSYLTRANSFERASE BETA-1,3-GLUCURONYLTRANSFERASE"/>
    <property type="match status" value="1"/>
</dbReference>
<evidence type="ECO:0000256" key="1">
    <source>
        <dbReference type="ARBA" id="ARBA00001936"/>
    </source>
</evidence>
<dbReference type="Gene3D" id="3.90.550.10">
    <property type="entry name" value="Spore Coat Polysaccharide Biosynthesis Protein SpsA, Chain A"/>
    <property type="match status" value="1"/>
</dbReference>
<reference evidence="20 21" key="1">
    <citation type="submission" date="2018-04" db="EMBL/GenBank/DDBJ databases">
        <authorList>
            <person name="Zhang X."/>
            <person name="Yuan J."/>
            <person name="Li F."/>
            <person name="Xiang J."/>
        </authorList>
    </citation>
    <scope>NUCLEOTIDE SEQUENCE [LARGE SCALE GENOMIC DNA]</scope>
    <source>
        <tissue evidence="20">Muscle</tissue>
    </source>
</reference>
<dbReference type="InterPro" id="IPR029044">
    <property type="entry name" value="Nucleotide-diphossugar_trans"/>
</dbReference>
<dbReference type="GO" id="GO:0016491">
    <property type="term" value="F:oxidoreductase activity"/>
    <property type="evidence" value="ECO:0007669"/>
    <property type="project" value="InterPro"/>
</dbReference>
<comment type="subcellular location">
    <subcellularLocation>
        <location evidence="2 18">Golgi apparatus membrane</location>
        <topology evidence="2 18">Single-pass type II membrane protein</topology>
    </subcellularLocation>
</comment>
<dbReference type="GO" id="GO:0015018">
    <property type="term" value="F:galactosylgalactosylxylosylprotein 3-beta-glucuronosyltransferase activity"/>
    <property type="evidence" value="ECO:0007669"/>
    <property type="project" value="UniProtKB-UniRule"/>
</dbReference>
<keyword evidence="9 18" id="KW-0735">Signal-anchor</keyword>
<dbReference type="EMBL" id="QCYY01000996">
    <property type="protein sequence ID" value="ROT81288.1"/>
    <property type="molecule type" value="Genomic_DNA"/>
</dbReference>
<keyword evidence="8 17" id="KW-0479">Metal-binding</keyword>
<comment type="pathway">
    <text evidence="3 18">Protein modification; protein glycosylation.</text>
</comment>
<keyword evidence="11 18" id="KW-0333">Golgi apparatus</keyword>